<gene>
    <name evidence="2" type="ORF">B1H19_18975</name>
</gene>
<keyword evidence="1" id="KW-0472">Membrane</keyword>
<dbReference type="RefSeq" id="WP_083105847.1">
    <property type="nucleotide sequence ID" value="NZ_CP020569.1"/>
</dbReference>
<evidence type="ECO:0000313" key="2">
    <source>
        <dbReference type="EMBL" id="ARF55992.1"/>
    </source>
</evidence>
<accession>A0A1V0TTH8</accession>
<evidence type="ECO:0000313" key="3">
    <source>
        <dbReference type="Proteomes" id="UP000192726"/>
    </source>
</evidence>
<keyword evidence="3" id="KW-1185">Reference proteome</keyword>
<dbReference type="AlphaFoldDB" id="A0A1V0TTH8"/>
<dbReference type="Pfam" id="PF10935">
    <property type="entry name" value="DUF2637"/>
    <property type="match status" value="1"/>
</dbReference>
<feature type="transmembrane region" description="Helical" evidence="1">
    <location>
        <begin position="60"/>
        <end position="80"/>
    </location>
</feature>
<feature type="transmembrane region" description="Helical" evidence="1">
    <location>
        <begin position="20"/>
        <end position="40"/>
    </location>
</feature>
<proteinExistence type="predicted"/>
<dbReference type="KEGG" id="sgv:B1H19_18975"/>
<feature type="transmembrane region" description="Helical" evidence="1">
    <location>
        <begin position="92"/>
        <end position="109"/>
    </location>
</feature>
<organism evidence="2 3">
    <name type="scientific">Streptomyces gilvosporeus</name>
    <dbReference type="NCBI Taxonomy" id="553510"/>
    <lineage>
        <taxon>Bacteria</taxon>
        <taxon>Bacillati</taxon>
        <taxon>Actinomycetota</taxon>
        <taxon>Actinomycetes</taxon>
        <taxon>Kitasatosporales</taxon>
        <taxon>Streptomycetaceae</taxon>
        <taxon>Streptomyces</taxon>
    </lineage>
</organism>
<name>A0A1V0TTH8_9ACTN</name>
<dbReference type="EMBL" id="CP020569">
    <property type="protein sequence ID" value="ARF55992.1"/>
    <property type="molecule type" value="Genomic_DNA"/>
</dbReference>
<reference evidence="2 3" key="1">
    <citation type="submission" date="2017-04" db="EMBL/GenBank/DDBJ databases">
        <title>Complete Genome Sequence of Streptomyces gilvosporeus F607, a Capable Producer of Natamycin.</title>
        <authorList>
            <person name="Zong G."/>
            <person name="Zhong C."/>
            <person name="Fu J."/>
            <person name="Qin R."/>
            <person name="Cao G."/>
        </authorList>
    </citation>
    <scope>NUCLEOTIDE SEQUENCE [LARGE SCALE GENOMIC DNA]</scope>
    <source>
        <strain evidence="2 3">F607</strain>
    </source>
</reference>
<dbReference type="STRING" id="553510.B1H19_18975"/>
<protein>
    <recommendedName>
        <fullName evidence="4">DUF2637 domain-containing protein</fullName>
    </recommendedName>
</protein>
<dbReference type="OrthoDB" id="4151722at2"/>
<evidence type="ECO:0000256" key="1">
    <source>
        <dbReference type="SAM" id="Phobius"/>
    </source>
</evidence>
<dbReference type="Proteomes" id="UP000192726">
    <property type="component" value="Chromosome"/>
</dbReference>
<evidence type="ECO:0008006" key="4">
    <source>
        <dbReference type="Google" id="ProtNLM"/>
    </source>
</evidence>
<keyword evidence="1" id="KW-0812">Transmembrane</keyword>
<dbReference type="InterPro" id="IPR021235">
    <property type="entry name" value="DUF2637"/>
</dbReference>
<keyword evidence="1" id="KW-1133">Transmembrane helix</keyword>
<sequence>MAYANRTAAGPVSAPPSWFVRWGPLAASVAMTAGFAFLAFRLSFASLTALAIDHGVADNVVWMFACLVDGGAVVGTVGVVMARGTGRRTWPYWLTVAGFAATSLGFNVGHSDGTAAGVAIAVTPPVAQLVATELLVRMLPTPQADTVSPVAVAPSVAAAEAAARTATAAANAARDAVSAAVSDATAAAERAADRAEHAAERFSQVNGGATVAGVPVEQVDLAALVAAVDDEPPFTAADTDAPPPEPLPHSATFAAPPPLATDGCDEVPLVDDEVPQQWVEAYRRIERVTGKRPTAERVGAELGLRRTRGGEIRELVEAVLEPPCAVISS</sequence>